<dbReference type="WBParaSite" id="MCU_006330-RA">
    <property type="protein sequence ID" value="MCU_006330-RA"/>
    <property type="gene ID" value="MCU_006330"/>
</dbReference>
<dbReference type="AlphaFoldDB" id="A0A0R3U4A6"/>
<dbReference type="EMBL" id="UXSR01000187">
    <property type="protein sequence ID" value="VDD75468.1"/>
    <property type="molecule type" value="Genomic_DNA"/>
</dbReference>
<organism evidence="2 3">
    <name type="scientific">Mesocestoides corti</name>
    <name type="common">Flatworm</name>
    <dbReference type="NCBI Taxonomy" id="53468"/>
    <lineage>
        <taxon>Eukaryota</taxon>
        <taxon>Metazoa</taxon>
        <taxon>Spiralia</taxon>
        <taxon>Lophotrochozoa</taxon>
        <taxon>Platyhelminthes</taxon>
        <taxon>Cestoda</taxon>
        <taxon>Eucestoda</taxon>
        <taxon>Cyclophyllidea</taxon>
        <taxon>Mesocestoididae</taxon>
        <taxon>Mesocestoides</taxon>
    </lineage>
</organism>
<gene>
    <name evidence="2" type="ORF">MCOS_LOCUS1471</name>
</gene>
<sequence>MGSNWSAQVHAQEVKKAEDCSTEIPNPGGDLPRQPSLPLPPDFPEFIPNIKPPASEPTSFQVDFTEEDAKFSKTLGKKPKPMTKSRLYLFVPGKGHYLMRFHAVNPRFSFVHAKSRPAVESQTTRASQVFATEKFVKTRHPECAFPFYIKNYTTPIHGLKRRRQPPSQTWDSGFDGKIFLRKDNMEFVLPINGDLTVASRLKHGVQPNESGCCRASLLMKVDSDGDICRVRFDLEDMEFVAVLLRTSRGCQTEDPYIYHKMRGSIKPVVYIPLPLSTYIYHDPMASIRQRNHQHAVNGIEPPWMAKVRRERLCRTRETKVGGNYSGVLLSTFTVERGGYVMQACTGLLKARITYGHSFYDDFVRTHCSEENVYEEDFHDLLSARRLLKI</sequence>
<dbReference type="Proteomes" id="UP000267029">
    <property type="component" value="Unassembled WGS sequence"/>
</dbReference>
<accession>A0A0R3U4A6</accession>
<evidence type="ECO:0000313" key="4">
    <source>
        <dbReference type="WBParaSite" id="MCU_006330-RA"/>
    </source>
</evidence>
<evidence type="ECO:0000313" key="2">
    <source>
        <dbReference type="EMBL" id="VDD75468.1"/>
    </source>
</evidence>
<evidence type="ECO:0000313" key="3">
    <source>
        <dbReference type="Proteomes" id="UP000267029"/>
    </source>
</evidence>
<reference evidence="2 3" key="1">
    <citation type="submission" date="2018-10" db="EMBL/GenBank/DDBJ databases">
        <authorList>
            <consortium name="Pathogen Informatics"/>
        </authorList>
    </citation>
    <scope>NUCLEOTIDE SEQUENCE [LARGE SCALE GENOMIC DNA]</scope>
</reference>
<evidence type="ECO:0000256" key="1">
    <source>
        <dbReference type="SAM" id="MobiDB-lite"/>
    </source>
</evidence>
<keyword evidence="3" id="KW-1185">Reference proteome</keyword>
<reference evidence="4" key="2">
    <citation type="submission" date="2019-11" db="UniProtKB">
        <authorList>
            <consortium name="WormBaseParasite"/>
        </authorList>
    </citation>
    <scope>IDENTIFICATION</scope>
</reference>
<proteinExistence type="predicted"/>
<name>A0A0R3U4A6_MESCO</name>
<dbReference type="OrthoDB" id="6228046at2759"/>
<protein>
    <submittedName>
        <fullName evidence="4">SH2 domain-containing protein</fullName>
    </submittedName>
</protein>
<feature type="region of interest" description="Disordered" evidence="1">
    <location>
        <begin position="1"/>
        <end position="45"/>
    </location>
</feature>